<dbReference type="KEGG" id="edi:EDI_112220"/>
<sequence length="167" mass="19181">MKVLPHYRKVYLNIQKKKKTRKKEMGNTHSSPTNRSILQIKYQSIEQLENELNQKDIKGVTVFIGIDYTSSNVESGKRTYGGKNLHLISEGLNPYQEVISIISKYFKKYTKEIYLYSFGDSISRGTSTCNMNQKGESFQTYEEVLETYKITTPLVTLSGPTNISPFN</sequence>
<dbReference type="PANTHER" id="PTHR45751">
    <property type="entry name" value="COPINE FAMILY PROTEIN 1"/>
    <property type="match status" value="1"/>
</dbReference>
<name>B0E7D8_ENTDS</name>
<keyword evidence="3" id="KW-1185">Reference proteome</keyword>
<organism evidence="3">
    <name type="scientific">Entamoeba dispar (strain ATCC PRA-260 / SAW760)</name>
    <dbReference type="NCBI Taxonomy" id="370354"/>
    <lineage>
        <taxon>Eukaryota</taxon>
        <taxon>Amoebozoa</taxon>
        <taxon>Evosea</taxon>
        <taxon>Archamoebae</taxon>
        <taxon>Mastigamoebida</taxon>
        <taxon>Entamoebidae</taxon>
        <taxon>Entamoeba</taxon>
    </lineage>
</organism>
<feature type="domain" description="Copine C-terminal" evidence="1">
    <location>
        <begin position="85"/>
        <end position="165"/>
    </location>
</feature>
<dbReference type="InterPro" id="IPR052079">
    <property type="entry name" value="E3_ligase/Copine_domain"/>
</dbReference>
<dbReference type="InterPro" id="IPR010734">
    <property type="entry name" value="Copine_C"/>
</dbReference>
<dbReference type="VEuPathDB" id="AmoebaDB:EDI_112220"/>
<reference evidence="3" key="1">
    <citation type="submission" date="2007-12" db="EMBL/GenBank/DDBJ databases">
        <title>Annotation of Entamoeba dispar SAW760.</title>
        <authorList>
            <person name="Lorenzi H."/>
            <person name="Inman J."/>
            <person name="Schobel S."/>
            <person name="Amedeo P."/>
            <person name="Caler E."/>
        </authorList>
    </citation>
    <scope>NUCLEOTIDE SEQUENCE [LARGE SCALE GENOMIC DNA]</scope>
    <source>
        <strain evidence="3">ATCC PRA-260 / SAW760</strain>
    </source>
</reference>
<gene>
    <name evidence="2" type="ORF">EDI_112220</name>
</gene>
<dbReference type="GO" id="GO:0016567">
    <property type="term" value="P:protein ubiquitination"/>
    <property type="evidence" value="ECO:0007669"/>
    <property type="project" value="TreeGrafter"/>
</dbReference>
<protein>
    <recommendedName>
        <fullName evidence="1">Copine C-terminal domain-containing protein</fullName>
    </recommendedName>
</protein>
<evidence type="ECO:0000313" key="3">
    <source>
        <dbReference type="Proteomes" id="UP000008076"/>
    </source>
</evidence>
<proteinExistence type="predicted"/>
<dbReference type="PANTHER" id="PTHR45751:SF11">
    <property type="entry name" value="COPINE FAMILY PROTEIN 2"/>
    <property type="match status" value="1"/>
</dbReference>
<dbReference type="eggNOG" id="KOG1327">
    <property type="taxonomic scope" value="Eukaryota"/>
</dbReference>
<dbReference type="Pfam" id="PF07002">
    <property type="entry name" value="Copine"/>
    <property type="match status" value="1"/>
</dbReference>
<dbReference type="GO" id="GO:0005634">
    <property type="term" value="C:nucleus"/>
    <property type="evidence" value="ECO:0007669"/>
    <property type="project" value="TreeGrafter"/>
</dbReference>
<dbReference type="GeneID" id="5879197"/>
<dbReference type="GO" id="GO:0004842">
    <property type="term" value="F:ubiquitin-protein transferase activity"/>
    <property type="evidence" value="ECO:0007669"/>
    <property type="project" value="TreeGrafter"/>
</dbReference>
<dbReference type="Proteomes" id="UP000008076">
    <property type="component" value="Unassembled WGS sequence"/>
</dbReference>
<dbReference type="OrthoDB" id="5855668at2759"/>
<accession>B0E7D8</accession>
<evidence type="ECO:0000313" key="2">
    <source>
        <dbReference type="EMBL" id="EDR29557.1"/>
    </source>
</evidence>
<evidence type="ECO:0000259" key="1">
    <source>
        <dbReference type="Pfam" id="PF07002"/>
    </source>
</evidence>
<dbReference type="RefSeq" id="XP_001734296.1">
    <property type="nucleotide sequence ID" value="XM_001734244.1"/>
</dbReference>
<dbReference type="AlphaFoldDB" id="B0E7D8"/>
<dbReference type="EMBL" id="DS547992">
    <property type="protein sequence ID" value="EDR29557.1"/>
    <property type="molecule type" value="Genomic_DNA"/>
</dbReference>